<comment type="similarity">
    <text evidence="1 5">Belongs to the 5-formyltetrahydrofolate cyclo-ligase family.</text>
</comment>
<comment type="caution">
    <text evidence="6">The sequence shown here is derived from an EMBL/GenBank/DDBJ whole genome shotgun (WGS) entry which is preliminary data.</text>
</comment>
<dbReference type="PIRSF" id="PIRSF006806">
    <property type="entry name" value="FTHF_cligase"/>
    <property type="match status" value="1"/>
</dbReference>
<evidence type="ECO:0000256" key="4">
    <source>
        <dbReference type="PIRSR" id="PIRSR006806-1"/>
    </source>
</evidence>
<evidence type="ECO:0000256" key="2">
    <source>
        <dbReference type="ARBA" id="ARBA00022741"/>
    </source>
</evidence>
<dbReference type="NCBIfam" id="TIGR02727">
    <property type="entry name" value="MTHFS_bact"/>
    <property type="match status" value="1"/>
</dbReference>
<evidence type="ECO:0000256" key="1">
    <source>
        <dbReference type="ARBA" id="ARBA00010638"/>
    </source>
</evidence>
<proteinExistence type="inferred from homology"/>
<dbReference type="SUPFAM" id="SSF100950">
    <property type="entry name" value="NagB/RpiA/CoA transferase-like"/>
    <property type="match status" value="1"/>
</dbReference>
<keyword evidence="2 4" id="KW-0547">Nucleotide-binding</keyword>
<dbReference type="PANTHER" id="PTHR23407">
    <property type="entry name" value="ATPASE INHIBITOR/5-FORMYLTETRAHYDROFOLATE CYCLO-LIGASE"/>
    <property type="match status" value="1"/>
</dbReference>
<dbReference type="InterPro" id="IPR037171">
    <property type="entry name" value="NagB/RpiA_transferase-like"/>
</dbReference>
<sequence length="206" mass="21495">MTLSPSPSDKTTWRARLQAARKAVPAEQHAREAEALVAQVGWVVGSLGAAPGDVVCGYVPVGTEPGSLAMIDVLRDAGYRVLLPVVPMAGDRTVGAGPLDWAEYQGAEALRLGRYRLREPAGPTLGPPALALAKAVLVPALAVDRAGVRLGRGAGYYDRSLTRVEPGTPLVAVVRDDELVEALPSDPHDVLMTAALTPTRGLVPLG</sequence>
<comment type="cofactor">
    <cofactor evidence="5">
        <name>Mg(2+)</name>
        <dbReference type="ChEBI" id="CHEBI:18420"/>
    </cofactor>
</comment>
<dbReference type="PANTHER" id="PTHR23407:SF1">
    <property type="entry name" value="5-FORMYLTETRAHYDROFOLATE CYCLO-LIGASE"/>
    <property type="match status" value="1"/>
</dbReference>
<keyword evidence="3 4" id="KW-0067">ATP-binding</keyword>
<dbReference type="GO" id="GO:0005524">
    <property type="term" value="F:ATP binding"/>
    <property type="evidence" value="ECO:0007669"/>
    <property type="project" value="UniProtKB-KW"/>
</dbReference>
<keyword evidence="7" id="KW-1185">Reference proteome</keyword>
<protein>
    <recommendedName>
        <fullName evidence="5">5-formyltetrahydrofolate cyclo-ligase</fullName>
        <ecNumber evidence="5">6.3.3.2</ecNumber>
    </recommendedName>
</protein>
<dbReference type="EMBL" id="BJFL01000044">
    <property type="protein sequence ID" value="GDY33502.1"/>
    <property type="molecule type" value="Genomic_DNA"/>
</dbReference>
<feature type="binding site" evidence="4">
    <location>
        <position position="59"/>
    </location>
    <ligand>
        <name>substrate</name>
    </ligand>
</feature>
<accession>A0A4D4JDL1</accession>
<keyword evidence="6" id="KW-0436">Ligase</keyword>
<evidence type="ECO:0000313" key="6">
    <source>
        <dbReference type="EMBL" id="GDY33502.1"/>
    </source>
</evidence>
<keyword evidence="5" id="KW-0479">Metal-binding</keyword>
<name>A0A4D4JDL1_9PSEU</name>
<dbReference type="Pfam" id="PF01812">
    <property type="entry name" value="5-FTHF_cyc-lig"/>
    <property type="match status" value="1"/>
</dbReference>
<dbReference type="InterPro" id="IPR002698">
    <property type="entry name" value="FTHF_cligase"/>
</dbReference>
<reference evidence="7" key="1">
    <citation type="submission" date="2019-04" db="EMBL/GenBank/DDBJ databases">
        <title>Draft genome sequence of Pseudonocardiaceae bacterium SL3-2-4.</title>
        <authorList>
            <person name="Ningsih F."/>
            <person name="Yokota A."/>
            <person name="Sakai Y."/>
            <person name="Nanatani K."/>
            <person name="Yabe S."/>
            <person name="Oetari A."/>
            <person name="Sjamsuridzal W."/>
        </authorList>
    </citation>
    <scope>NUCLEOTIDE SEQUENCE [LARGE SCALE GENOMIC DNA]</scope>
    <source>
        <strain evidence="7">SL3-2-4</strain>
    </source>
</reference>
<comment type="catalytic activity">
    <reaction evidence="5">
        <text>(6S)-5-formyl-5,6,7,8-tetrahydrofolate + ATP = (6R)-5,10-methenyltetrahydrofolate + ADP + phosphate</text>
        <dbReference type="Rhea" id="RHEA:10488"/>
        <dbReference type="ChEBI" id="CHEBI:30616"/>
        <dbReference type="ChEBI" id="CHEBI:43474"/>
        <dbReference type="ChEBI" id="CHEBI:57455"/>
        <dbReference type="ChEBI" id="CHEBI:57457"/>
        <dbReference type="ChEBI" id="CHEBI:456216"/>
        <dbReference type="EC" id="6.3.3.2"/>
    </reaction>
</comment>
<dbReference type="AlphaFoldDB" id="A0A4D4JDL1"/>
<dbReference type="Proteomes" id="UP000298860">
    <property type="component" value="Unassembled WGS sequence"/>
</dbReference>
<organism evidence="6 7">
    <name type="scientific">Gandjariella thermophila</name>
    <dbReference type="NCBI Taxonomy" id="1931992"/>
    <lineage>
        <taxon>Bacteria</taxon>
        <taxon>Bacillati</taxon>
        <taxon>Actinomycetota</taxon>
        <taxon>Actinomycetes</taxon>
        <taxon>Pseudonocardiales</taxon>
        <taxon>Pseudonocardiaceae</taxon>
        <taxon>Gandjariella</taxon>
    </lineage>
</organism>
<evidence type="ECO:0000256" key="5">
    <source>
        <dbReference type="RuleBase" id="RU361279"/>
    </source>
</evidence>
<dbReference type="EC" id="6.3.3.2" evidence="5"/>
<dbReference type="Gene3D" id="3.40.50.10420">
    <property type="entry name" value="NagB/RpiA/CoA transferase-like"/>
    <property type="match status" value="1"/>
</dbReference>
<gene>
    <name evidence="6" type="ORF">GTS_51350</name>
</gene>
<dbReference type="GO" id="GO:0035999">
    <property type="term" value="P:tetrahydrofolate interconversion"/>
    <property type="evidence" value="ECO:0007669"/>
    <property type="project" value="TreeGrafter"/>
</dbReference>
<feature type="binding site" evidence="4">
    <location>
        <position position="64"/>
    </location>
    <ligand>
        <name>substrate</name>
    </ligand>
</feature>
<dbReference type="InterPro" id="IPR024185">
    <property type="entry name" value="FTHF_cligase-like_sf"/>
</dbReference>
<dbReference type="GO" id="GO:0009396">
    <property type="term" value="P:folic acid-containing compound biosynthetic process"/>
    <property type="evidence" value="ECO:0007669"/>
    <property type="project" value="TreeGrafter"/>
</dbReference>
<dbReference type="GO" id="GO:0030272">
    <property type="term" value="F:5-formyltetrahydrofolate cyclo-ligase activity"/>
    <property type="evidence" value="ECO:0007669"/>
    <property type="project" value="UniProtKB-EC"/>
</dbReference>
<dbReference type="OrthoDB" id="3242798at2"/>
<feature type="binding site" evidence="4">
    <location>
        <begin position="10"/>
        <end position="14"/>
    </location>
    <ligand>
        <name>ATP</name>
        <dbReference type="ChEBI" id="CHEBI:30616"/>
    </ligand>
</feature>
<dbReference type="GO" id="GO:0046872">
    <property type="term" value="F:metal ion binding"/>
    <property type="evidence" value="ECO:0007669"/>
    <property type="project" value="UniProtKB-KW"/>
</dbReference>
<evidence type="ECO:0000256" key="3">
    <source>
        <dbReference type="ARBA" id="ARBA00022840"/>
    </source>
</evidence>
<evidence type="ECO:0000313" key="7">
    <source>
        <dbReference type="Proteomes" id="UP000298860"/>
    </source>
</evidence>
<feature type="binding site" evidence="4">
    <location>
        <begin position="149"/>
        <end position="157"/>
    </location>
    <ligand>
        <name>ATP</name>
        <dbReference type="ChEBI" id="CHEBI:30616"/>
    </ligand>
</feature>
<dbReference type="RefSeq" id="WP_137816434.1">
    <property type="nucleotide sequence ID" value="NZ_BJFL01000044.1"/>
</dbReference>
<keyword evidence="5" id="KW-0460">Magnesium</keyword>